<dbReference type="EMBL" id="AP021879">
    <property type="protein sequence ID" value="BBO88355.1"/>
    <property type="molecule type" value="Genomic_DNA"/>
</dbReference>
<gene>
    <name evidence="2" type="ORF">DSCOOX_15350</name>
</gene>
<evidence type="ECO:0000313" key="3">
    <source>
        <dbReference type="Proteomes" id="UP000422108"/>
    </source>
</evidence>
<feature type="repeat" description="TPR" evidence="1">
    <location>
        <begin position="44"/>
        <end position="77"/>
    </location>
</feature>
<dbReference type="PROSITE" id="PS50293">
    <property type="entry name" value="TPR_REGION"/>
    <property type="match status" value="1"/>
</dbReference>
<proteinExistence type="predicted"/>
<dbReference type="Pfam" id="PF13414">
    <property type="entry name" value="TPR_11"/>
    <property type="match status" value="2"/>
</dbReference>
<dbReference type="RefSeq" id="WP_155309679.1">
    <property type="nucleotide sequence ID" value="NZ_AP021879.1"/>
</dbReference>
<dbReference type="SMART" id="SM00028">
    <property type="entry name" value="TPR"/>
    <property type="match status" value="6"/>
</dbReference>
<dbReference type="InterPro" id="IPR011990">
    <property type="entry name" value="TPR-like_helical_dom_sf"/>
</dbReference>
<dbReference type="PROSITE" id="PS50005">
    <property type="entry name" value="TPR"/>
    <property type="match status" value="5"/>
</dbReference>
<dbReference type="InterPro" id="IPR019734">
    <property type="entry name" value="TPR_rpt"/>
</dbReference>
<dbReference type="Gene3D" id="1.25.40.10">
    <property type="entry name" value="Tetratricopeptide repeat domain"/>
    <property type="match status" value="2"/>
</dbReference>
<keyword evidence="3" id="KW-1185">Reference proteome</keyword>
<feature type="repeat" description="TPR" evidence="1">
    <location>
        <begin position="216"/>
        <end position="249"/>
    </location>
</feature>
<name>A0A5K8A754_9BACT</name>
<accession>A0A5K8A754</accession>
<feature type="repeat" description="TPR" evidence="1">
    <location>
        <begin position="182"/>
        <end position="215"/>
    </location>
</feature>
<dbReference type="AlphaFoldDB" id="A0A5K8A754"/>
<keyword evidence="1" id="KW-0802">TPR repeat</keyword>
<reference evidence="2 3" key="1">
    <citation type="submission" date="2019-11" db="EMBL/GenBank/DDBJ databases">
        <title>Comparative genomics of hydrocarbon-degrading Desulfosarcina strains.</title>
        <authorList>
            <person name="Watanabe M."/>
            <person name="Kojima H."/>
            <person name="Fukui M."/>
        </authorList>
    </citation>
    <scope>NUCLEOTIDE SEQUENCE [LARGE SCALE GENOMIC DNA]</scope>
    <source>
        <strain evidence="3">oXyS1</strain>
    </source>
</reference>
<feature type="repeat" description="TPR" evidence="1">
    <location>
        <begin position="148"/>
        <end position="181"/>
    </location>
</feature>
<sequence>MGGIDTILQNSLYPVTRASLFEEKDATALLEVLVQQQDGLETLSNRFLQTGIDKYTSEDYTEAAKSFEAAISIAPNSSYNSETVQYLVQTYLKLEDTDKAIETYEKAISRNPSDIDLRSKLGQLYYSEERYEESVEQYRTAMELYSNAETRYSYGEALLKVNNYSEAEYQFSQVKRLDPSSYAGDYGMGKMFAQSGEYEKAIEHFEAALKLNPEFYDAYAEIGYAYADDGEIEKAKDVLKELEDLDSSLASTLKSYIDEKEPPQIAFAFAESTFPYKMSKGYQVAAIDSYLENAGAELSMTMKFLFTKSMDPSSIENRFNWNISRATGNNIAETYNFGDTIPSAEINLAPYPDYVLYDEETQTATLGFTIRQNETADGTLDPSHMVFAFKGEDVYGVAMDPEGDEYSGFSRSF</sequence>
<evidence type="ECO:0000313" key="2">
    <source>
        <dbReference type="EMBL" id="BBO88355.1"/>
    </source>
</evidence>
<organism evidence="2 3">
    <name type="scientific">Desulfosarcina ovata subsp. ovata</name>
    <dbReference type="NCBI Taxonomy" id="2752305"/>
    <lineage>
        <taxon>Bacteria</taxon>
        <taxon>Pseudomonadati</taxon>
        <taxon>Thermodesulfobacteriota</taxon>
        <taxon>Desulfobacteria</taxon>
        <taxon>Desulfobacterales</taxon>
        <taxon>Desulfosarcinaceae</taxon>
        <taxon>Desulfosarcina</taxon>
    </lineage>
</organism>
<dbReference type="PANTHER" id="PTHR12558:SF13">
    <property type="entry name" value="CELL DIVISION CYCLE PROTEIN 27 HOMOLOG"/>
    <property type="match status" value="1"/>
</dbReference>
<protein>
    <submittedName>
        <fullName evidence="2">Uncharacterized protein</fullName>
    </submittedName>
</protein>
<dbReference type="Proteomes" id="UP000422108">
    <property type="component" value="Chromosome"/>
</dbReference>
<dbReference type="PANTHER" id="PTHR12558">
    <property type="entry name" value="CELL DIVISION CYCLE 16,23,27"/>
    <property type="match status" value="1"/>
</dbReference>
<dbReference type="SUPFAM" id="SSF48452">
    <property type="entry name" value="TPR-like"/>
    <property type="match status" value="1"/>
</dbReference>
<evidence type="ECO:0000256" key="1">
    <source>
        <dbReference type="PROSITE-ProRule" id="PRU00339"/>
    </source>
</evidence>
<feature type="repeat" description="TPR" evidence="1">
    <location>
        <begin position="81"/>
        <end position="114"/>
    </location>
</feature>